<comment type="caution">
    <text evidence="2">The sequence shown here is derived from an EMBL/GenBank/DDBJ whole genome shotgun (WGS) entry which is preliminary data.</text>
</comment>
<evidence type="ECO:0000313" key="3">
    <source>
        <dbReference type="Proteomes" id="UP000292704"/>
    </source>
</evidence>
<gene>
    <name evidence="2" type="ORF">ELS17_01680</name>
</gene>
<protein>
    <submittedName>
        <fullName evidence="2">Uncharacterized protein</fullName>
    </submittedName>
</protein>
<feature type="region of interest" description="Disordered" evidence="1">
    <location>
        <begin position="1"/>
        <end position="27"/>
    </location>
</feature>
<dbReference type="AlphaFoldDB" id="A0A482Y5U6"/>
<sequence>MIRRQSKHDIAKTLKSASHSHTMADETTTVTVSTETWKRLTLRKEPGDSFDDVITDLLDEVEGAAEE</sequence>
<dbReference type="EMBL" id="SHMR01000001">
    <property type="protein sequence ID" value="RZH68207.1"/>
    <property type="molecule type" value="Genomic_DNA"/>
</dbReference>
<evidence type="ECO:0000313" key="2">
    <source>
        <dbReference type="EMBL" id="RZH68207.1"/>
    </source>
</evidence>
<name>A0A482Y5U6_9EURY</name>
<proteinExistence type="predicted"/>
<organism evidence="2 3">
    <name type="scientific">Natrinema altunense</name>
    <dbReference type="NCBI Taxonomy" id="222984"/>
    <lineage>
        <taxon>Archaea</taxon>
        <taxon>Methanobacteriati</taxon>
        <taxon>Methanobacteriota</taxon>
        <taxon>Stenosarchaea group</taxon>
        <taxon>Halobacteria</taxon>
        <taxon>Halobacteriales</taxon>
        <taxon>Natrialbaceae</taxon>
        <taxon>Natrinema</taxon>
    </lineage>
</organism>
<dbReference type="Proteomes" id="UP000292704">
    <property type="component" value="Unassembled WGS sequence"/>
</dbReference>
<evidence type="ECO:0000256" key="1">
    <source>
        <dbReference type="SAM" id="MobiDB-lite"/>
    </source>
</evidence>
<accession>A0A482Y5U6</accession>
<reference evidence="2 3" key="1">
    <citation type="submission" date="2019-02" db="EMBL/GenBank/DDBJ databases">
        <title>Genome analysis provides insights into bioremediation potentialities and Haloocin production by Natrinema altunense strain 4.1R isolated from Chott Douz in Tunisian desert.</title>
        <authorList>
            <person name="Najjari A."/>
            <person name="Youssef N."/>
            <person name="Ben Dhia O."/>
            <person name="Ferjani R."/>
            <person name="El Hidri D."/>
            <person name="Ouzari H.I."/>
            <person name="Cherif A."/>
        </authorList>
    </citation>
    <scope>NUCLEOTIDE SEQUENCE [LARGE SCALE GENOMIC DNA]</scope>
    <source>
        <strain evidence="2 3">4.1R</strain>
    </source>
</reference>